<organism evidence="1 2">
    <name type="scientific">Brachionus plicatilis</name>
    <name type="common">Marine rotifer</name>
    <name type="synonym">Brachionus muelleri</name>
    <dbReference type="NCBI Taxonomy" id="10195"/>
    <lineage>
        <taxon>Eukaryota</taxon>
        <taxon>Metazoa</taxon>
        <taxon>Spiralia</taxon>
        <taxon>Gnathifera</taxon>
        <taxon>Rotifera</taxon>
        <taxon>Eurotatoria</taxon>
        <taxon>Monogononta</taxon>
        <taxon>Pseudotrocha</taxon>
        <taxon>Ploima</taxon>
        <taxon>Brachionidae</taxon>
        <taxon>Brachionus</taxon>
    </lineage>
</organism>
<evidence type="ECO:0000313" key="2">
    <source>
        <dbReference type="Proteomes" id="UP000276133"/>
    </source>
</evidence>
<gene>
    <name evidence="1" type="ORF">BpHYR1_049515</name>
</gene>
<name>A0A3M7R0E1_BRAPC</name>
<dbReference type="EMBL" id="REGN01004648">
    <property type="protein sequence ID" value="RNA16715.1"/>
    <property type="molecule type" value="Genomic_DNA"/>
</dbReference>
<protein>
    <submittedName>
        <fullName evidence="1">Uncharacterized protein</fullName>
    </submittedName>
</protein>
<dbReference type="Proteomes" id="UP000276133">
    <property type="component" value="Unassembled WGS sequence"/>
</dbReference>
<evidence type="ECO:0000313" key="1">
    <source>
        <dbReference type="EMBL" id="RNA16715.1"/>
    </source>
</evidence>
<sequence length="146" mass="17288">MSGRIIPIEYIQPATIKAINLDTFSINRRWQLKQPNRTHRQEHETNTDNTFMLIDLKFREIIQIIFLSFKKQSNCNIFLLKFKSVKKIDSFYNLYQIKSTHGNSVDSIDENYSYQNKEALTISPISYLRRQVSLSLRQANVRMIIV</sequence>
<reference evidence="1 2" key="1">
    <citation type="journal article" date="2018" name="Sci. Rep.">
        <title>Genomic signatures of local adaptation to the degree of environmental predictability in rotifers.</title>
        <authorList>
            <person name="Franch-Gras L."/>
            <person name="Hahn C."/>
            <person name="Garcia-Roger E.M."/>
            <person name="Carmona M.J."/>
            <person name="Serra M."/>
            <person name="Gomez A."/>
        </authorList>
    </citation>
    <scope>NUCLEOTIDE SEQUENCE [LARGE SCALE GENOMIC DNA]</scope>
    <source>
        <strain evidence="1">HYR1</strain>
    </source>
</reference>
<keyword evidence="2" id="KW-1185">Reference proteome</keyword>
<comment type="caution">
    <text evidence="1">The sequence shown here is derived from an EMBL/GenBank/DDBJ whole genome shotgun (WGS) entry which is preliminary data.</text>
</comment>
<dbReference type="AlphaFoldDB" id="A0A3M7R0E1"/>
<proteinExistence type="predicted"/>
<accession>A0A3M7R0E1</accession>